<name>A0AAE0S666_9BIVA</name>
<accession>A0AAE0S666</accession>
<reference evidence="2" key="2">
    <citation type="journal article" date="2021" name="Genome Biol. Evol.">
        <title>Developing a high-quality reference genome for a parasitic bivalve with doubly uniparental inheritance (Bivalvia: Unionida).</title>
        <authorList>
            <person name="Smith C.H."/>
        </authorList>
    </citation>
    <scope>NUCLEOTIDE SEQUENCE</scope>
    <source>
        <strain evidence="2">CHS0354</strain>
        <tissue evidence="2">Mantle</tissue>
    </source>
</reference>
<proteinExistence type="predicted"/>
<dbReference type="Proteomes" id="UP001195483">
    <property type="component" value="Unassembled WGS sequence"/>
</dbReference>
<evidence type="ECO:0000313" key="2">
    <source>
        <dbReference type="EMBL" id="KAK3585640.1"/>
    </source>
</evidence>
<sequence>MENFQAPERFSIMKPVEWPDWKQRFACFRIATKLNKGDEAVQPVPPSDDFTTQHDPVLPTSSRPAVSNGSNNPNTLMRTSSVRFVRKTRQIQ</sequence>
<comment type="caution">
    <text evidence="2">The sequence shown here is derived from an EMBL/GenBank/DDBJ whole genome shotgun (WGS) entry which is preliminary data.</text>
</comment>
<dbReference type="AlphaFoldDB" id="A0AAE0S666"/>
<keyword evidence="3" id="KW-1185">Reference proteome</keyword>
<evidence type="ECO:0000256" key="1">
    <source>
        <dbReference type="SAM" id="MobiDB-lite"/>
    </source>
</evidence>
<feature type="compositionally biased region" description="Polar residues" evidence="1">
    <location>
        <begin position="49"/>
        <end position="81"/>
    </location>
</feature>
<evidence type="ECO:0000313" key="3">
    <source>
        <dbReference type="Proteomes" id="UP001195483"/>
    </source>
</evidence>
<dbReference type="EMBL" id="JAEAOA010000333">
    <property type="protein sequence ID" value="KAK3585640.1"/>
    <property type="molecule type" value="Genomic_DNA"/>
</dbReference>
<gene>
    <name evidence="2" type="ORF">CHS0354_004560</name>
</gene>
<reference evidence="2" key="3">
    <citation type="submission" date="2023-05" db="EMBL/GenBank/DDBJ databases">
        <authorList>
            <person name="Smith C.H."/>
        </authorList>
    </citation>
    <scope>NUCLEOTIDE SEQUENCE</scope>
    <source>
        <strain evidence="2">CHS0354</strain>
        <tissue evidence="2">Mantle</tissue>
    </source>
</reference>
<reference evidence="2" key="1">
    <citation type="journal article" date="2021" name="Genome Biol. Evol.">
        <title>A High-Quality Reference Genome for a Parasitic Bivalve with Doubly Uniparental Inheritance (Bivalvia: Unionida).</title>
        <authorList>
            <person name="Smith C.H."/>
        </authorList>
    </citation>
    <scope>NUCLEOTIDE SEQUENCE</scope>
    <source>
        <strain evidence="2">CHS0354</strain>
    </source>
</reference>
<organism evidence="2 3">
    <name type="scientific">Potamilus streckersoni</name>
    <dbReference type="NCBI Taxonomy" id="2493646"/>
    <lineage>
        <taxon>Eukaryota</taxon>
        <taxon>Metazoa</taxon>
        <taxon>Spiralia</taxon>
        <taxon>Lophotrochozoa</taxon>
        <taxon>Mollusca</taxon>
        <taxon>Bivalvia</taxon>
        <taxon>Autobranchia</taxon>
        <taxon>Heteroconchia</taxon>
        <taxon>Palaeoheterodonta</taxon>
        <taxon>Unionida</taxon>
        <taxon>Unionoidea</taxon>
        <taxon>Unionidae</taxon>
        <taxon>Ambleminae</taxon>
        <taxon>Lampsilini</taxon>
        <taxon>Potamilus</taxon>
    </lineage>
</organism>
<protein>
    <submittedName>
        <fullName evidence="2">Uncharacterized protein</fullName>
    </submittedName>
</protein>
<feature type="region of interest" description="Disordered" evidence="1">
    <location>
        <begin position="38"/>
        <end position="81"/>
    </location>
</feature>